<evidence type="ECO:0000256" key="2">
    <source>
        <dbReference type="ARBA" id="ARBA00022692"/>
    </source>
</evidence>
<feature type="transmembrane region" description="Helical" evidence="5">
    <location>
        <begin position="336"/>
        <end position="354"/>
    </location>
</feature>
<name>A0ABP9VCR5_9DEIO</name>
<dbReference type="InterPro" id="IPR013525">
    <property type="entry name" value="ABC2_TM"/>
</dbReference>
<evidence type="ECO:0000256" key="4">
    <source>
        <dbReference type="ARBA" id="ARBA00023136"/>
    </source>
</evidence>
<evidence type="ECO:0000313" key="7">
    <source>
        <dbReference type="EMBL" id="GAA5502010.1"/>
    </source>
</evidence>
<protein>
    <submittedName>
        <fullName evidence="7">ABC transporter permease protein NatB</fullName>
    </submittedName>
</protein>
<accession>A0ABP9VCR5</accession>
<evidence type="ECO:0000313" key="8">
    <source>
        <dbReference type="Proteomes" id="UP001458946"/>
    </source>
</evidence>
<evidence type="ECO:0000256" key="5">
    <source>
        <dbReference type="SAM" id="Phobius"/>
    </source>
</evidence>
<keyword evidence="2 5" id="KW-0812">Transmembrane</keyword>
<dbReference type="EMBL" id="BAABRN010000016">
    <property type="protein sequence ID" value="GAA5502010.1"/>
    <property type="molecule type" value="Genomic_DNA"/>
</dbReference>
<feature type="transmembrane region" description="Helical" evidence="5">
    <location>
        <begin position="37"/>
        <end position="56"/>
    </location>
</feature>
<dbReference type="Pfam" id="PF12698">
    <property type="entry name" value="ABC2_membrane_3"/>
    <property type="match status" value="1"/>
</dbReference>
<evidence type="ECO:0000259" key="6">
    <source>
        <dbReference type="Pfam" id="PF12698"/>
    </source>
</evidence>
<dbReference type="Proteomes" id="UP001458946">
    <property type="component" value="Unassembled WGS sequence"/>
</dbReference>
<sequence>MQSKGRRAGLRPDMVWKIAWRDLLSTIRDRRTLTSTILVPMLMIPLFTLGMPYLLGKLIGGQAESRQKVGVVGTLPQGLRDALTRDDKAADGKVTRAGVQLVPITDPLEAVKNGEVDAAIKPTTPLPHRAGDGQGTLELYAKLSNLKAQTGAFAKVQDTVTAYNKSLTVARLKDLGLSEAALNPITVRPIDASPPQEQKSGQLGFLIPMLMLQFILTGAMATALDATAGEKERGTLESLLVSPVRRSEVVAGKLLATTMTALITASFSLIGFLLAGLASSVLLRGMDKEMTQAMGGQLTLTAGSLLAMIGIVLSAALLISGILIALSIYARSYKEAQTYVTPLSLLIVFPAIALQFSDFLKLGDATYAIPLFGSMVGILDIVKGTITAGHALSAIAANLVGALLLGVLALRSFGREEVIFRN</sequence>
<feature type="domain" description="ABC-2 type transporter transmembrane" evidence="6">
    <location>
        <begin position="32"/>
        <end position="410"/>
    </location>
</feature>
<keyword evidence="4 5" id="KW-0472">Membrane</keyword>
<comment type="caution">
    <text evidence="7">The sequence shown here is derived from an EMBL/GenBank/DDBJ whole genome shotgun (WGS) entry which is preliminary data.</text>
</comment>
<comment type="subcellular location">
    <subcellularLocation>
        <location evidence="1">Membrane</location>
        <topology evidence="1">Multi-pass membrane protein</topology>
    </subcellularLocation>
</comment>
<keyword evidence="8" id="KW-1185">Reference proteome</keyword>
<organism evidence="7 8">
    <name type="scientific">Deinococcus xinjiangensis</name>
    <dbReference type="NCBI Taxonomy" id="457454"/>
    <lineage>
        <taxon>Bacteria</taxon>
        <taxon>Thermotogati</taxon>
        <taxon>Deinococcota</taxon>
        <taxon>Deinococci</taxon>
        <taxon>Deinococcales</taxon>
        <taxon>Deinococcaceae</taxon>
        <taxon>Deinococcus</taxon>
    </lineage>
</organism>
<feature type="transmembrane region" description="Helical" evidence="5">
    <location>
        <begin position="392"/>
        <end position="413"/>
    </location>
</feature>
<feature type="transmembrane region" description="Helical" evidence="5">
    <location>
        <begin position="304"/>
        <end position="330"/>
    </location>
</feature>
<reference evidence="7 8" key="1">
    <citation type="submission" date="2024-02" db="EMBL/GenBank/DDBJ databases">
        <title>Deinococcus xinjiangensis NBRC 107630.</title>
        <authorList>
            <person name="Ichikawa N."/>
            <person name="Katano-Makiyama Y."/>
            <person name="Hidaka K."/>
        </authorList>
    </citation>
    <scope>NUCLEOTIDE SEQUENCE [LARGE SCALE GENOMIC DNA]</scope>
    <source>
        <strain evidence="7 8">NBRC 107630</strain>
    </source>
</reference>
<proteinExistence type="predicted"/>
<dbReference type="PANTHER" id="PTHR43471">
    <property type="entry name" value="ABC TRANSPORTER PERMEASE"/>
    <property type="match status" value="1"/>
</dbReference>
<dbReference type="PANTHER" id="PTHR43471:SF3">
    <property type="entry name" value="ABC TRANSPORTER PERMEASE PROTEIN NATB"/>
    <property type="match status" value="1"/>
</dbReference>
<feature type="transmembrane region" description="Helical" evidence="5">
    <location>
        <begin position="261"/>
        <end position="283"/>
    </location>
</feature>
<evidence type="ECO:0000256" key="3">
    <source>
        <dbReference type="ARBA" id="ARBA00022989"/>
    </source>
</evidence>
<gene>
    <name evidence="7" type="primary">natB</name>
    <name evidence="7" type="ORF">Dxin01_01749</name>
</gene>
<evidence type="ECO:0000256" key="1">
    <source>
        <dbReference type="ARBA" id="ARBA00004141"/>
    </source>
</evidence>
<feature type="transmembrane region" description="Helical" evidence="5">
    <location>
        <begin position="366"/>
        <end position="386"/>
    </location>
</feature>
<keyword evidence="3 5" id="KW-1133">Transmembrane helix</keyword>